<keyword evidence="11" id="KW-0234">DNA repair</keyword>
<dbReference type="GO" id="GO:0070552">
    <property type="term" value="C:BRISC complex"/>
    <property type="evidence" value="ECO:0007669"/>
    <property type="project" value="InterPro"/>
</dbReference>
<evidence type="ECO:0000256" key="4">
    <source>
        <dbReference type="ARBA" id="ARBA00019437"/>
    </source>
</evidence>
<evidence type="ECO:0000256" key="14">
    <source>
        <dbReference type="ARBA" id="ARBA00030984"/>
    </source>
</evidence>
<dbReference type="PANTHER" id="PTHR15660:SF1">
    <property type="entry name" value="BRISC AND BRCA1-A COMPLEX MEMBER 1"/>
    <property type="match status" value="1"/>
</dbReference>
<evidence type="ECO:0000313" key="17">
    <source>
        <dbReference type="EMBL" id="JAP81284.1"/>
    </source>
</evidence>
<evidence type="ECO:0000256" key="7">
    <source>
        <dbReference type="ARBA" id="ARBA00022763"/>
    </source>
</evidence>
<sequence>MAAARESEFDFGPKSTEDSTLLTARPCAGAMENEPTTSQVVHVKVPARIDDSEEDSDASSPRDLWDAVKIDLAQAASDSDNVVKDSRISRAPSVDRENVPVERTLPQMNCPERIVICVDLCSEMEDMPFTFSDGSKHSPLFMVKRVIELFVHNKHKIDKRHEFALVVFHEVPLWIRNFTNDPKEISNFLEDLNETRHCESCDLTGLFDAITEHTHIPEVGREGVFPPPFLVRTILIYGRSNSIPQVHSDLQMLKQMMHSLYFFLDILYVHEPLSETNCCQEIFNAFVALDDHLQSYMFEVSRNATKLHNCMAKLLAHPLQRPQQHIAQYKLKADESPS</sequence>
<dbReference type="GO" id="GO:0005737">
    <property type="term" value="C:cytoplasm"/>
    <property type="evidence" value="ECO:0007669"/>
    <property type="project" value="UniProtKB-SubCell"/>
</dbReference>
<evidence type="ECO:0000256" key="5">
    <source>
        <dbReference type="ARBA" id="ARBA00022490"/>
    </source>
</evidence>
<evidence type="ECO:0000256" key="3">
    <source>
        <dbReference type="ARBA" id="ARBA00010809"/>
    </source>
</evidence>
<keyword evidence="9" id="KW-0833">Ubl conjugation pathway</keyword>
<reference evidence="17" key="1">
    <citation type="journal article" date="2016" name="Ticks Tick Borne Dis.">
        <title>De novo assembly and annotation of the salivary gland transcriptome of Rhipicephalus appendiculatus male and female ticks during blood feeding.</title>
        <authorList>
            <person name="de Castro M.H."/>
            <person name="de Klerk D."/>
            <person name="Pienaar R."/>
            <person name="Latif A.A."/>
            <person name="Rees D.J."/>
            <person name="Mans B.J."/>
        </authorList>
    </citation>
    <scope>NUCLEOTIDE SEQUENCE</scope>
    <source>
        <tissue evidence="17">Salivary glands</tissue>
    </source>
</reference>
<dbReference type="GO" id="GO:0016604">
    <property type="term" value="C:nuclear body"/>
    <property type="evidence" value="ECO:0007669"/>
    <property type="project" value="TreeGrafter"/>
</dbReference>
<keyword evidence="5" id="KW-0963">Cytoplasm</keyword>
<evidence type="ECO:0000256" key="16">
    <source>
        <dbReference type="SAM" id="MobiDB-lite"/>
    </source>
</evidence>
<comment type="similarity">
    <text evidence="3">Belongs to the BABAM1 family.</text>
</comment>
<keyword evidence="7" id="KW-0227">DNA damage</keyword>
<dbReference type="GO" id="GO:0051301">
    <property type="term" value="P:cell division"/>
    <property type="evidence" value="ECO:0007669"/>
    <property type="project" value="UniProtKB-KW"/>
</dbReference>
<dbReference type="EMBL" id="GEDV01007273">
    <property type="protein sequence ID" value="JAP81284.1"/>
    <property type="molecule type" value="Transcribed_RNA"/>
</dbReference>
<evidence type="ECO:0000256" key="6">
    <source>
        <dbReference type="ARBA" id="ARBA00022618"/>
    </source>
</evidence>
<dbReference type="CDD" id="cd21502">
    <property type="entry name" value="vWA_BABAM1"/>
    <property type="match status" value="1"/>
</dbReference>
<accession>A0A131YPU8</accession>
<dbReference type="GO" id="GO:0070531">
    <property type="term" value="C:BRCA1-A complex"/>
    <property type="evidence" value="ECO:0007669"/>
    <property type="project" value="InterPro"/>
</dbReference>
<evidence type="ECO:0000256" key="1">
    <source>
        <dbReference type="ARBA" id="ARBA00004123"/>
    </source>
</evidence>
<feature type="region of interest" description="Disordered" evidence="16">
    <location>
        <begin position="1"/>
        <end position="61"/>
    </location>
</feature>
<name>A0A131YPU8_RHIAP</name>
<keyword evidence="12" id="KW-0539">Nucleus</keyword>
<dbReference type="GO" id="GO:0007095">
    <property type="term" value="P:mitotic G2 DNA damage checkpoint signaling"/>
    <property type="evidence" value="ECO:0007669"/>
    <property type="project" value="TreeGrafter"/>
</dbReference>
<keyword evidence="10" id="KW-0156">Chromatin regulator</keyword>
<dbReference type="PANTHER" id="PTHR15660">
    <property type="entry name" value="BRISC AND BRCA1-A COMPLEX MEMBER 1"/>
    <property type="match status" value="1"/>
</dbReference>
<keyword evidence="8" id="KW-0498">Mitosis</keyword>
<dbReference type="InterPro" id="IPR036465">
    <property type="entry name" value="vWFA_dom_sf"/>
</dbReference>
<dbReference type="SUPFAM" id="SSF53300">
    <property type="entry name" value="vWA-like"/>
    <property type="match status" value="1"/>
</dbReference>
<comment type="subcellular location">
    <subcellularLocation>
        <location evidence="2">Cytoplasm</location>
    </subcellularLocation>
    <subcellularLocation>
        <location evidence="1">Nucleus</location>
    </subcellularLocation>
</comment>
<evidence type="ECO:0000256" key="8">
    <source>
        <dbReference type="ARBA" id="ARBA00022776"/>
    </source>
</evidence>
<dbReference type="GO" id="GO:0045739">
    <property type="term" value="P:positive regulation of DNA repair"/>
    <property type="evidence" value="ECO:0007669"/>
    <property type="project" value="InterPro"/>
</dbReference>
<evidence type="ECO:0000256" key="12">
    <source>
        <dbReference type="ARBA" id="ARBA00023242"/>
    </source>
</evidence>
<evidence type="ECO:0000256" key="2">
    <source>
        <dbReference type="ARBA" id="ARBA00004496"/>
    </source>
</evidence>
<evidence type="ECO:0000256" key="13">
    <source>
        <dbReference type="ARBA" id="ARBA00023306"/>
    </source>
</evidence>
<organism evidence="17">
    <name type="scientific">Rhipicephalus appendiculatus</name>
    <name type="common">Brown ear tick</name>
    <dbReference type="NCBI Taxonomy" id="34631"/>
    <lineage>
        <taxon>Eukaryota</taxon>
        <taxon>Metazoa</taxon>
        <taxon>Ecdysozoa</taxon>
        <taxon>Arthropoda</taxon>
        <taxon>Chelicerata</taxon>
        <taxon>Arachnida</taxon>
        <taxon>Acari</taxon>
        <taxon>Parasitiformes</taxon>
        <taxon>Ixodida</taxon>
        <taxon>Ixodoidea</taxon>
        <taxon>Ixodidae</taxon>
        <taxon>Rhipicephalinae</taxon>
        <taxon>Rhipicephalus</taxon>
        <taxon>Rhipicephalus</taxon>
    </lineage>
</organism>
<dbReference type="AlphaFoldDB" id="A0A131YPU8"/>
<keyword evidence="6" id="KW-0132">Cell division</keyword>
<evidence type="ECO:0000256" key="9">
    <source>
        <dbReference type="ARBA" id="ARBA00022786"/>
    </source>
</evidence>
<dbReference type="GO" id="GO:0006325">
    <property type="term" value="P:chromatin organization"/>
    <property type="evidence" value="ECO:0007669"/>
    <property type="project" value="UniProtKB-KW"/>
</dbReference>
<evidence type="ECO:0000256" key="11">
    <source>
        <dbReference type="ARBA" id="ARBA00023204"/>
    </source>
</evidence>
<proteinExistence type="inferred from homology"/>
<evidence type="ECO:0000256" key="10">
    <source>
        <dbReference type="ARBA" id="ARBA00022853"/>
    </source>
</evidence>
<dbReference type="InterPro" id="IPR026126">
    <property type="entry name" value="BABAM1"/>
</dbReference>
<protein>
    <recommendedName>
        <fullName evidence="4">BRISC and BRCA1-A complex member 1</fullName>
    </recommendedName>
    <alternativeName>
        <fullName evidence="14">Mediator of RAP80 interactions and targeting subunit of 40 kDa</fullName>
    </alternativeName>
    <alternativeName>
        <fullName evidence="15">New component of the BRCA1-A complex</fullName>
    </alternativeName>
</protein>
<dbReference type="GO" id="GO:0006302">
    <property type="term" value="P:double-strand break repair"/>
    <property type="evidence" value="ECO:0007669"/>
    <property type="project" value="TreeGrafter"/>
</dbReference>
<evidence type="ECO:0000256" key="15">
    <source>
        <dbReference type="ARBA" id="ARBA00031038"/>
    </source>
</evidence>
<keyword evidence="13" id="KW-0131">Cell cycle</keyword>